<name>I4C4P8_DESTA</name>
<dbReference type="Pfam" id="PF00392">
    <property type="entry name" value="GntR"/>
    <property type="match status" value="1"/>
</dbReference>
<dbReference type="KEGG" id="dti:Desti_1831"/>
<dbReference type="GO" id="GO:0003700">
    <property type="term" value="F:DNA-binding transcription factor activity"/>
    <property type="evidence" value="ECO:0007669"/>
    <property type="project" value="InterPro"/>
</dbReference>
<keyword evidence="3" id="KW-0804">Transcription</keyword>
<dbReference type="Gene3D" id="1.10.10.10">
    <property type="entry name" value="Winged helix-like DNA-binding domain superfamily/Winged helix DNA-binding domain"/>
    <property type="match status" value="1"/>
</dbReference>
<dbReference type="PANTHER" id="PTHR43537:SF24">
    <property type="entry name" value="GLUCONATE OPERON TRANSCRIPTIONAL REPRESSOR"/>
    <property type="match status" value="1"/>
</dbReference>
<dbReference type="Pfam" id="PF07729">
    <property type="entry name" value="FCD"/>
    <property type="match status" value="1"/>
</dbReference>
<dbReference type="SUPFAM" id="SSF48008">
    <property type="entry name" value="GntR ligand-binding domain-like"/>
    <property type="match status" value="1"/>
</dbReference>
<proteinExistence type="predicted"/>
<keyword evidence="1" id="KW-0805">Transcription regulation</keyword>
<dbReference type="STRING" id="706587.Desti_1831"/>
<keyword evidence="2" id="KW-0238">DNA-binding</keyword>
<dbReference type="AlphaFoldDB" id="I4C4P8"/>
<evidence type="ECO:0000256" key="1">
    <source>
        <dbReference type="ARBA" id="ARBA00023015"/>
    </source>
</evidence>
<dbReference type="HOGENOM" id="CLU_017584_5_1_7"/>
<dbReference type="RefSeq" id="WP_014809685.1">
    <property type="nucleotide sequence ID" value="NC_018025.1"/>
</dbReference>
<organism evidence="5 6">
    <name type="scientific">Desulfomonile tiedjei (strain ATCC 49306 / DSM 6799 / DCB-1)</name>
    <dbReference type="NCBI Taxonomy" id="706587"/>
    <lineage>
        <taxon>Bacteria</taxon>
        <taxon>Pseudomonadati</taxon>
        <taxon>Thermodesulfobacteriota</taxon>
        <taxon>Desulfomonilia</taxon>
        <taxon>Desulfomonilales</taxon>
        <taxon>Desulfomonilaceae</taxon>
        <taxon>Desulfomonile</taxon>
    </lineage>
</organism>
<dbReference type="SUPFAM" id="SSF46785">
    <property type="entry name" value="Winged helix' DNA-binding domain"/>
    <property type="match status" value="1"/>
</dbReference>
<evidence type="ECO:0000259" key="4">
    <source>
        <dbReference type="PROSITE" id="PS50949"/>
    </source>
</evidence>
<keyword evidence="6" id="KW-1185">Reference proteome</keyword>
<dbReference type="PATRIC" id="fig|706587.4.peg.2104"/>
<evidence type="ECO:0000256" key="3">
    <source>
        <dbReference type="ARBA" id="ARBA00023163"/>
    </source>
</evidence>
<dbReference type="CDD" id="cd07377">
    <property type="entry name" value="WHTH_GntR"/>
    <property type="match status" value="1"/>
</dbReference>
<dbReference type="PRINTS" id="PR00035">
    <property type="entry name" value="HTHGNTR"/>
</dbReference>
<dbReference type="SMART" id="SM00895">
    <property type="entry name" value="FCD"/>
    <property type="match status" value="1"/>
</dbReference>
<dbReference type="OrthoDB" id="5499567at2"/>
<reference evidence="6" key="1">
    <citation type="submission" date="2012-06" db="EMBL/GenBank/DDBJ databases">
        <title>Complete sequence of chromosome of Desulfomonile tiedjei DSM 6799.</title>
        <authorList>
            <person name="Lucas S."/>
            <person name="Copeland A."/>
            <person name="Lapidus A."/>
            <person name="Glavina del Rio T."/>
            <person name="Dalin E."/>
            <person name="Tice H."/>
            <person name="Bruce D."/>
            <person name="Goodwin L."/>
            <person name="Pitluck S."/>
            <person name="Peters L."/>
            <person name="Ovchinnikova G."/>
            <person name="Zeytun A."/>
            <person name="Lu M."/>
            <person name="Kyrpides N."/>
            <person name="Mavromatis K."/>
            <person name="Ivanova N."/>
            <person name="Brettin T."/>
            <person name="Detter J.C."/>
            <person name="Han C."/>
            <person name="Larimer F."/>
            <person name="Land M."/>
            <person name="Hauser L."/>
            <person name="Markowitz V."/>
            <person name="Cheng J.-F."/>
            <person name="Hugenholtz P."/>
            <person name="Woyke T."/>
            <person name="Wu D."/>
            <person name="Spring S."/>
            <person name="Schroeder M."/>
            <person name="Brambilla E."/>
            <person name="Klenk H.-P."/>
            <person name="Eisen J.A."/>
        </authorList>
    </citation>
    <scope>NUCLEOTIDE SEQUENCE [LARGE SCALE GENOMIC DNA]</scope>
    <source>
        <strain evidence="6">ATCC 49306 / DSM 6799 / DCB-1</strain>
    </source>
</reference>
<evidence type="ECO:0000313" key="6">
    <source>
        <dbReference type="Proteomes" id="UP000006055"/>
    </source>
</evidence>
<evidence type="ECO:0000256" key="2">
    <source>
        <dbReference type="ARBA" id="ARBA00023125"/>
    </source>
</evidence>
<feature type="domain" description="HTH gntR-type" evidence="4">
    <location>
        <begin position="20"/>
        <end position="87"/>
    </location>
</feature>
<dbReference type="EMBL" id="CP003360">
    <property type="protein sequence ID" value="AFM24539.1"/>
    <property type="molecule type" value="Genomic_DNA"/>
</dbReference>
<evidence type="ECO:0000313" key="5">
    <source>
        <dbReference type="EMBL" id="AFM24539.1"/>
    </source>
</evidence>
<dbReference type="InterPro" id="IPR036388">
    <property type="entry name" value="WH-like_DNA-bd_sf"/>
</dbReference>
<dbReference type="Proteomes" id="UP000006055">
    <property type="component" value="Chromosome"/>
</dbReference>
<dbReference type="PROSITE" id="PS50949">
    <property type="entry name" value="HTH_GNTR"/>
    <property type="match status" value="1"/>
</dbReference>
<dbReference type="SMART" id="SM00345">
    <property type="entry name" value="HTH_GNTR"/>
    <property type="match status" value="1"/>
</dbReference>
<dbReference type="InterPro" id="IPR011711">
    <property type="entry name" value="GntR_C"/>
</dbReference>
<dbReference type="GO" id="GO:0003677">
    <property type="term" value="F:DNA binding"/>
    <property type="evidence" value="ECO:0007669"/>
    <property type="project" value="UniProtKB-KW"/>
</dbReference>
<dbReference type="PANTHER" id="PTHR43537">
    <property type="entry name" value="TRANSCRIPTIONAL REGULATOR, GNTR FAMILY"/>
    <property type="match status" value="1"/>
</dbReference>
<dbReference type="Gene3D" id="1.20.120.530">
    <property type="entry name" value="GntR ligand-binding domain-like"/>
    <property type="match status" value="1"/>
</dbReference>
<dbReference type="InterPro" id="IPR008920">
    <property type="entry name" value="TF_FadR/GntR_C"/>
</dbReference>
<dbReference type="InterPro" id="IPR036390">
    <property type="entry name" value="WH_DNA-bd_sf"/>
</dbReference>
<accession>I4C4P8</accession>
<dbReference type="eggNOG" id="COG1802">
    <property type="taxonomic scope" value="Bacteria"/>
</dbReference>
<gene>
    <name evidence="5" type="ordered locus">Desti_1831</name>
</gene>
<sequence>MISGKTESFADALRPLTDRKSAGEHIFEHLKQAIIRGDIPPGSRMVETRIAETMGVSRTPVREAIHKLEREGFLTKQAHTGFTVAGLTREDVEECFGIRAVLEGYAARLATVKHTPEQLRPLIRKNDLFKKHLEKDDLKALPKINTDLHNMIYALSGSPKLIKMINDLKEQILRFREVILKSKSFARTSHKHHSEMLSMMQERREDEVERLVREHIQLGQTVFLRQYDQEQRNRLA</sequence>
<protein>
    <submittedName>
        <fullName evidence="5">Transcriptional regulator</fullName>
    </submittedName>
</protein>
<dbReference type="InterPro" id="IPR000524">
    <property type="entry name" value="Tscrpt_reg_HTH_GntR"/>
</dbReference>